<accession>A0AAQ3WVR4</accession>
<reference evidence="2 3" key="1">
    <citation type="submission" date="2024-02" db="EMBL/GenBank/DDBJ databases">
        <title>High-quality chromosome-scale genome assembly of Pensacola bahiagrass (Paspalum notatum Flugge var. saurae).</title>
        <authorList>
            <person name="Vega J.M."/>
            <person name="Podio M."/>
            <person name="Orjuela J."/>
            <person name="Siena L.A."/>
            <person name="Pessino S.C."/>
            <person name="Combes M.C."/>
            <person name="Mariac C."/>
            <person name="Albertini E."/>
            <person name="Pupilli F."/>
            <person name="Ortiz J.P.A."/>
            <person name="Leblanc O."/>
        </authorList>
    </citation>
    <scope>NUCLEOTIDE SEQUENCE [LARGE SCALE GENOMIC DNA]</scope>
    <source>
        <strain evidence="2">R1</strain>
        <tissue evidence="2">Leaf</tissue>
    </source>
</reference>
<name>A0AAQ3WVR4_PASNO</name>
<evidence type="ECO:0000256" key="1">
    <source>
        <dbReference type="SAM" id="MobiDB-lite"/>
    </source>
</evidence>
<gene>
    <name evidence="2" type="ORF">U9M48_024175</name>
</gene>
<keyword evidence="3" id="KW-1185">Reference proteome</keyword>
<dbReference type="EMBL" id="CP144749">
    <property type="protein sequence ID" value="WVZ76182.1"/>
    <property type="molecule type" value="Genomic_DNA"/>
</dbReference>
<evidence type="ECO:0000313" key="3">
    <source>
        <dbReference type="Proteomes" id="UP001341281"/>
    </source>
</evidence>
<dbReference type="Proteomes" id="UP001341281">
    <property type="component" value="Chromosome 05"/>
</dbReference>
<sequence>MIMTLEFLPHVPQLLAIAAGPTRPAIRPCKCELRPIAHVPERTVVAAPIISPAQVTRAKDEGLRRASFNGDGGGSSIKRIEADQSDGLGRNTKECSISV</sequence>
<organism evidence="2 3">
    <name type="scientific">Paspalum notatum var. saurae</name>
    <dbReference type="NCBI Taxonomy" id="547442"/>
    <lineage>
        <taxon>Eukaryota</taxon>
        <taxon>Viridiplantae</taxon>
        <taxon>Streptophyta</taxon>
        <taxon>Embryophyta</taxon>
        <taxon>Tracheophyta</taxon>
        <taxon>Spermatophyta</taxon>
        <taxon>Magnoliopsida</taxon>
        <taxon>Liliopsida</taxon>
        <taxon>Poales</taxon>
        <taxon>Poaceae</taxon>
        <taxon>PACMAD clade</taxon>
        <taxon>Panicoideae</taxon>
        <taxon>Andropogonodae</taxon>
        <taxon>Paspaleae</taxon>
        <taxon>Paspalinae</taxon>
        <taxon>Paspalum</taxon>
    </lineage>
</organism>
<protein>
    <submittedName>
        <fullName evidence="2">Uncharacterized protein</fullName>
    </submittedName>
</protein>
<feature type="region of interest" description="Disordered" evidence="1">
    <location>
        <begin position="64"/>
        <end position="99"/>
    </location>
</feature>
<dbReference type="AlphaFoldDB" id="A0AAQ3WVR4"/>
<proteinExistence type="predicted"/>
<dbReference type="EMBL" id="CP144749">
    <property type="protein sequence ID" value="WVZ76181.1"/>
    <property type="molecule type" value="Genomic_DNA"/>
</dbReference>
<evidence type="ECO:0000313" key="2">
    <source>
        <dbReference type="EMBL" id="WVZ76182.1"/>
    </source>
</evidence>